<dbReference type="CDD" id="cd04586">
    <property type="entry name" value="CBS_pair_BON_assoc"/>
    <property type="match status" value="1"/>
</dbReference>
<evidence type="ECO:0000313" key="5">
    <source>
        <dbReference type="Proteomes" id="UP000448292"/>
    </source>
</evidence>
<dbReference type="InterPro" id="IPR051257">
    <property type="entry name" value="Diverse_CBS-Domain"/>
</dbReference>
<dbReference type="SUPFAM" id="SSF54631">
    <property type="entry name" value="CBS-domain pair"/>
    <property type="match status" value="1"/>
</dbReference>
<dbReference type="OrthoDB" id="9790355at2"/>
<dbReference type="InterPro" id="IPR000644">
    <property type="entry name" value="CBS_dom"/>
</dbReference>
<name>A0A7M3MC20_9BACT</name>
<dbReference type="PANTHER" id="PTHR43080">
    <property type="entry name" value="CBS DOMAIN-CONTAINING PROTEIN CBSX3, MITOCHONDRIAL"/>
    <property type="match status" value="1"/>
</dbReference>
<comment type="caution">
    <text evidence="4">The sequence shown here is derived from an EMBL/GenBank/DDBJ whole genome shotgun (WGS) entry which is preliminary data.</text>
</comment>
<dbReference type="PANTHER" id="PTHR43080:SF26">
    <property type="entry name" value="REGULATORY PROTEIN"/>
    <property type="match status" value="1"/>
</dbReference>
<protein>
    <recommendedName>
        <fullName evidence="3">CBS domain-containing protein</fullName>
    </recommendedName>
</protein>
<evidence type="ECO:0000256" key="2">
    <source>
        <dbReference type="PROSITE-ProRule" id="PRU00703"/>
    </source>
</evidence>
<keyword evidence="5" id="KW-1185">Reference proteome</keyword>
<evidence type="ECO:0000259" key="3">
    <source>
        <dbReference type="PROSITE" id="PS51371"/>
    </source>
</evidence>
<dbReference type="Gene3D" id="3.10.580.10">
    <property type="entry name" value="CBS-domain"/>
    <property type="match status" value="1"/>
</dbReference>
<dbReference type="EMBL" id="QMIE01000014">
    <property type="protein sequence ID" value="TVM15853.1"/>
    <property type="molecule type" value="Genomic_DNA"/>
</dbReference>
<dbReference type="AlphaFoldDB" id="A0A7M3MC20"/>
<organism evidence="4 5">
    <name type="scientific">Oceanidesulfovibrio indonesiensis</name>
    <dbReference type="NCBI Taxonomy" id="54767"/>
    <lineage>
        <taxon>Bacteria</taxon>
        <taxon>Pseudomonadati</taxon>
        <taxon>Thermodesulfobacteriota</taxon>
        <taxon>Desulfovibrionia</taxon>
        <taxon>Desulfovibrionales</taxon>
        <taxon>Desulfovibrionaceae</taxon>
        <taxon>Oceanidesulfovibrio</taxon>
    </lineage>
</organism>
<reference evidence="4 5" key="1">
    <citation type="submission" date="2018-06" db="EMBL/GenBank/DDBJ databases">
        <title>Complete genome of Desulfovibrio indonesiensis P37SLT.</title>
        <authorList>
            <person name="Crispim J.S."/>
            <person name="Vidigal P.M.P."/>
            <person name="Silva L.C.F."/>
            <person name="Laguardia C.N."/>
            <person name="Araujo L.C."/>
            <person name="Dias R.S."/>
            <person name="Sousa M.P."/>
            <person name="Paula S.O."/>
            <person name="Silva C."/>
        </authorList>
    </citation>
    <scope>NUCLEOTIDE SEQUENCE [LARGE SCALE GENOMIC DNA]</scope>
    <source>
        <strain evidence="4 5">P37SLT</strain>
    </source>
</reference>
<evidence type="ECO:0000313" key="4">
    <source>
        <dbReference type="EMBL" id="TVM15853.1"/>
    </source>
</evidence>
<dbReference type="Proteomes" id="UP000448292">
    <property type="component" value="Unassembled WGS sequence"/>
</dbReference>
<accession>A0A7M3MC20</accession>
<dbReference type="PROSITE" id="PS51371">
    <property type="entry name" value="CBS"/>
    <property type="match status" value="2"/>
</dbReference>
<proteinExistence type="predicted"/>
<feature type="domain" description="CBS" evidence="3">
    <location>
        <begin position="8"/>
        <end position="65"/>
    </location>
</feature>
<gene>
    <name evidence="4" type="ORF">DPQ33_14205</name>
</gene>
<sequence>MLKAKDIMTTDVVTVKPESDTVEAVRIMLDKHFNGLPVVDDAGQLQGIICQSDLVTKQKQIRLPSFFTVLDSMIPLSDPSSLERELEKMASSTVDGVMTRKVVTVTPDTSIDQVASLMVDKKLHTIPVVDGGALVGVIGKADVLRTLMDRIDAKS</sequence>
<dbReference type="InterPro" id="IPR046342">
    <property type="entry name" value="CBS_dom_sf"/>
</dbReference>
<keyword evidence="1 2" id="KW-0129">CBS domain</keyword>
<evidence type="ECO:0000256" key="1">
    <source>
        <dbReference type="ARBA" id="ARBA00023122"/>
    </source>
</evidence>
<dbReference type="SMART" id="SM00116">
    <property type="entry name" value="CBS"/>
    <property type="match status" value="2"/>
</dbReference>
<dbReference type="Pfam" id="PF00571">
    <property type="entry name" value="CBS"/>
    <property type="match status" value="2"/>
</dbReference>
<dbReference type="RefSeq" id="WP_144303894.1">
    <property type="nucleotide sequence ID" value="NZ_QMIE01000014.1"/>
</dbReference>
<feature type="domain" description="CBS" evidence="3">
    <location>
        <begin position="98"/>
        <end position="153"/>
    </location>
</feature>